<evidence type="ECO:0000313" key="1">
    <source>
        <dbReference type="EMBL" id="KAJ9054486.1"/>
    </source>
</evidence>
<sequence>MLLFHNISDNSEMDNSDIEDPDAYGYSVLAVPETIAVPYKLRYGKNPTINVGFMVTSPQSVS</sequence>
<evidence type="ECO:0000313" key="2">
    <source>
        <dbReference type="Proteomes" id="UP001165960"/>
    </source>
</evidence>
<dbReference type="Proteomes" id="UP001165960">
    <property type="component" value="Unassembled WGS sequence"/>
</dbReference>
<organism evidence="1 2">
    <name type="scientific">Entomophthora muscae</name>
    <dbReference type="NCBI Taxonomy" id="34485"/>
    <lineage>
        <taxon>Eukaryota</taxon>
        <taxon>Fungi</taxon>
        <taxon>Fungi incertae sedis</taxon>
        <taxon>Zoopagomycota</taxon>
        <taxon>Entomophthoromycotina</taxon>
        <taxon>Entomophthoromycetes</taxon>
        <taxon>Entomophthorales</taxon>
        <taxon>Entomophthoraceae</taxon>
        <taxon>Entomophthora</taxon>
    </lineage>
</organism>
<dbReference type="EMBL" id="QTSX02006442">
    <property type="protein sequence ID" value="KAJ9054486.1"/>
    <property type="molecule type" value="Genomic_DNA"/>
</dbReference>
<gene>
    <name evidence="1" type="ORF">DSO57_1013976</name>
</gene>
<comment type="caution">
    <text evidence="1">The sequence shown here is derived from an EMBL/GenBank/DDBJ whole genome shotgun (WGS) entry which is preliminary data.</text>
</comment>
<name>A0ACC2RWR3_9FUNG</name>
<keyword evidence="2" id="KW-1185">Reference proteome</keyword>
<proteinExistence type="predicted"/>
<reference evidence="1" key="1">
    <citation type="submission" date="2022-04" db="EMBL/GenBank/DDBJ databases">
        <title>Genome of the entomopathogenic fungus Entomophthora muscae.</title>
        <authorList>
            <person name="Elya C."/>
            <person name="Lovett B.R."/>
            <person name="Lee E."/>
            <person name="Macias A.M."/>
            <person name="Hajek A.E."/>
            <person name="De Bivort B.L."/>
            <person name="Kasson M.T."/>
            <person name="De Fine Licht H.H."/>
            <person name="Stajich J.E."/>
        </authorList>
    </citation>
    <scope>NUCLEOTIDE SEQUENCE</scope>
    <source>
        <strain evidence="1">Berkeley</strain>
    </source>
</reference>
<accession>A0ACC2RWR3</accession>
<protein>
    <submittedName>
        <fullName evidence="1">Uncharacterized protein</fullName>
    </submittedName>
</protein>